<evidence type="ECO:0000313" key="5">
    <source>
        <dbReference type="Proteomes" id="UP000219050"/>
    </source>
</evidence>
<sequence length="340" mass="36658">MKTVLLTGVTGFIAKRVALKFLEAGYAVRGSLRSPDRVEEVRAALRPHLADAAALDRLSFVTLDLLRDEGWAEALAGVDALIHTASPFPLSEPKDPDALIRPAREGALRALRAAQAAGVHRVVLTSSVVAVIYPASPHADRPLTEADWTDPDSPMVGAYAKSKTLAERAAWDFVAEHPEMQLSTINPGLVAGEPLDSHYGSSLEVVERVLRGRDPMLPNIAFPVVDVADVAAMHLRAAERDAAIGERFIAAEAGTVPMPQIGAWLAEAYPDRRIPTRTAPNWLLKVMGLFDPAVRQLRGQLGYQPRVSSSKAAEILGIDFTPARQALLKSAQWLTAANKV</sequence>
<organism evidence="4 5">
    <name type="scientific">Pacificitalea manganoxidans</name>
    <dbReference type="NCBI Taxonomy" id="1411902"/>
    <lineage>
        <taxon>Bacteria</taxon>
        <taxon>Pseudomonadati</taxon>
        <taxon>Pseudomonadota</taxon>
        <taxon>Alphaproteobacteria</taxon>
        <taxon>Rhodobacterales</taxon>
        <taxon>Paracoccaceae</taxon>
        <taxon>Pacificitalea</taxon>
    </lineage>
</organism>
<dbReference type="InterPro" id="IPR050425">
    <property type="entry name" value="NAD(P)_dehydrat-like"/>
</dbReference>
<dbReference type="InterPro" id="IPR036291">
    <property type="entry name" value="NAD(P)-bd_dom_sf"/>
</dbReference>
<dbReference type="OrthoDB" id="9778052at2"/>
<keyword evidence="5" id="KW-1185">Reference proteome</keyword>
<keyword evidence="1" id="KW-0560">Oxidoreductase</keyword>
<comment type="similarity">
    <text evidence="2">Belongs to the NAD(P)-dependent epimerase/dehydratase family. Dihydroflavonol-4-reductase subfamily.</text>
</comment>
<evidence type="ECO:0000256" key="2">
    <source>
        <dbReference type="ARBA" id="ARBA00023445"/>
    </source>
</evidence>
<dbReference type="PANTHER" id="PTHR10366:SF564">
    <property type="entry name" value="STEROL-4-ALPHA-CARBOXYLATE 3-DEHYDROGENASE, DECARBOXYLATING"/>
    <property type="match status" value="1"/>
</dbReference>
<evidence type="ECO:0000259" key="3">
    <source>
        <dbReference type="Pfam" id="PF01370"/>
    </source>
</evidence>
<dbReference type="Gene3D" id="3.40.50.720">
    <property type="entry name" value="NAD(P)-binding Rossmann-like Domain"/>
    <property type="match status" value="1"/>
</dbReference>
<dbReference type="Proteomes" id="UP000219050">
    <property type="component" value="Chromosome"/>
</dbReference>
<dbReference type="InterPro" id="IPR001509">
    <property type="entry name" value="Epimerase_deHydtase"/>
</dbReference>
<dbReference type="Pfam" id="PF01370">
    <property type="entry name" value="Epimerase"/>
    <property type="match status" value="1"/>
</dbReference>
<dbReference type="GO" id="GO:0016616">
    <property type="term" value="F:oxidoreductase activity, acting on the CH-OH group of donors, NAD or NADP as acceptor"/>
    <property type="evidence" value="ECO:0007669"/>
    <property type="project" value="TreeGrafter"/>
</dbReference>
<reference evidence="4 5" key="1">
    <citation type="submission" date="2017-05" db="EMBL/GenBank/DDBJ databases">
        <title>Comparative genomic and metabolic analysis of manganese-oxidizing mechanisms in Celeribater manganoxidans DY25T: its adaption to the environment of polymetallic nodule.</title>
        <authorList>
            <person name="Wang X."/>
        </authorList>
    </citation>
    <scope>NUCLEOTIDE SEQUENCE [LARGE SCALE GENOMIC DNA]</scope>
    <source>
        <strain evidence="4 5">DY25</strain>
    </source>
</reference>
<dbReference type="RefSeq" id="WP_097372450.1">
    <property type="nucleotide sequence ID" value="NZ_CP021404.1"/>
</dbReference>
<dbReference type="EMBL" id="CP021404">
    <property type="protein sequence ID" value="ATI40813.1"/>
    <property type="molecule type" value="Genomic_DNA"/>
</dbReference>
<feature type="domain" description="NAD-dependent epimerase/dehydratase" evidence="3">
    <location>
        <begin position="4"/>
        <end position="243"/>
    </location>
</feature>
<name>A0A291LVR1_9RHOB</name>
<dbReference type="KEGG" id="cmag:CBW24_01490"/>
<protein>
    <submittedName>
        <fullName evidence="4">Dihydrokaempferol 4-reductase</fullName>
    </submittedName>
</protein>
<accession>A0A291LVR1</accession>
<evidence type="ECO:0000313" key="4">
    <source>
        <dbReference type="EMBL" id="ATI40813.1"/>
    </source>
</evidence>
<dbReference type="PANTHER" id="PTHR10366">
    <property type="entry name" value="NAD DEPENDENT EPIMERASE/DEHYDRATASE"/>
    <property type="match status" value="1"/>
</dbReference>
<dbReference type="SUPFAM" id="SSF51735">
    <property type="entry name" value="NAD(P)-binding Rossmann-fold domains"/>
    <property type="match status" value="1"/>
</dbReference>
<evidence type="ECO:0000256" key="1">
    <source>
        <dbReference type="ARBA" id="ARBA00023002"/>
    </source>
</evidence>
<dbReference type="AlphaFoldDB" id="A0A291LVR1"/>
<gene>
    <name evidence="4" type="ORF">CBW24_01490</name>
</gene>
<proteinExistence type="inferred from homology"/>